<protein>
    <submittedName>
        <fullName evidence="1">Uncharacterized protein</fullName>
    </submittedName>
</protein>
<gene>
    <name evidence="1" type="ORF">AVEN_159235_1</name>
</gene>
<dbReference type="EMBL" id="BGPR01000003">
    <property type="protein sequence ID" value="GBL73157.1"/>
    <property type="molecule type" value="Genomic_DNA"/>
</dbReference>
<name>A0A4Y2A0T1_ARAVE</name>
<keyword evidence="2" id="KW-1185">Reference proteome</keyword>
<proteinExistence type="predicted"/>
<evidence type="ECO:0000313" key="1">
    <source>
        <dbReference type="EMBL" id="GBL73157.1"/>
    </source>
</evidence>
<reference evidence="1 2" key="1">
    <citation type="journal article" date="2019" name="Sci. Rep.">
        <title>Orb-weaving spider Araneus ventricosus genome elucidates the spidroin gene catalogue.</title>
        <authorList>
            <person name="Kono N."/>
            <person name="Nakamura H."/>
            <person name="Ohtoshi R."/>
            <person name="Moran D.A.P."/>
            <person name="Shinohara A."/>
            <person name="Yoshida Y."/>
            <person name="Fujiwara M."/>
            <person name="Mori M."/>
            <person name="Tomita M."/>
            <person name="Arakawa K."/>
        </authorList>
    </citation>
    <scope>NUCLEOTIDE SEQUENCE [LARGE SCALE GENOMIC DNA]</scope>
</reference>
<comment type="caution">
    <text evidence="1">The sequence shown here is derived from an EMBL/GenBank/DDBJ whole genome shotgun (WGS) entry which is preliminary data.</text>
</comment>
<dbReference type="Proteomes" id="UP000499080">
    <property type="component" value="Unassembled WGS sequence"/>
</dbReference>
<evidence type="ECO:0000313" key="2">
    <source>
        <dbReference type="Proteomes" id="UP000499080"/>
    </source>
</evidence>
<dbReference type="AlphaFoldDB" id="A0A4Y2A0T1"/>
<organism evidence="1 2">
    <name type="scientific">Araneus ventricosus</name>
    <name type="common">Orbweaver spider</name>
    <name type="synonym">Epeira ventricosa</name>
    <dbReference type="NCBI Taxonomy" id="182803"/>
    <lineage>
        <taxon>Eukaryota</taxon>
        <taxon>Metazoa</taxon>
        <taxon>Ecdysozoa</taxon>
        <taxon>Arthropoda</taxon>
        <taxon>Chelicerata</taxon>
        <taxon>Arachnida</taxon>
        <taxon>Araneae</taxon>
        <taxon>Araneomorphae</taxon>
        <taxon>Entelegynae</taxon>
        <taxon>Araneoidea</taxon>
        <taxon>Araneidae</taxon>
        <taxon>Araneus</taxon>
    </lineage>
</organism>
<sequence>MRIKPVFTSPYPFPDADPSDDDEYGLNSNPCDLLPSPIYFDTFHTWRRLIGDVSSDNRILDSSGLSDFGALCGYWWSRFSALIEILRISALRLLRPRPWPKLALESIVQLAGGKWTLNPTQR</sequence>
<accession>A0A4Y2A0T1</accession>